<evidence type="ECO:0000259" key="1">
    <source>
        <dbReference type="Pfam" id="PF00535"/>
    </source>
</evidence>
<dbReference type="InterPro" id="IPR050256">
    <property type="entry name" value="Glycosyltransferase_2"/>
</dbReference>
<dbReference type="Gene3D" id="3.90.550.10">
    <property type="entry name" value="Spore Coat Polysaccharide Biosynthesis Protein SpsA, Chain A"/>
    <property type="match status" value="1"/>
</dbReference>
<dbReference type="CDD" id="cd04179">
    <property type="entry name" value="DPM_DPG-synthase_like"/>
    <property type="match status" value="1"/>
</dbReference>
<dbReference type="InterPro" id="IPR001173">
    <property type="entry name" value="Glyco_trans_2-like"/>
</dbReference>
<proteinExistence type="predicted"/>
<dbReference type="PANTHER" id="PTHR48090:SF7">
    <property type="entry name" value="RFBJ PROTEIN"/>
    <property type="match status" value="1"/>
</dbReference>
<protein>
    <submittedName>
        <fullName evidence="2">Unannotated protein</fullName>
    </submittedName>
</protein>
<feature type="domain" description="Glycosyltransferase 2-like" evidence="1">
    <location>
        <begin position="78"/>
        <end position="233"/>
    </location>
</feature>
<accession>A0A6J7PDG0</accession>
<sequence length="316" mass="33543">MIAQALHGAVGAAVIDQNDVDGDVGRVERCHDGTLEPGLCTVGNGNDGDSGPGHGSVSVPSTSVRWSRGRVALSDLLVIIPALNEAETVGRVIADVIAALRADVVVVDDGSTDATARVARAAGAQVLSHPFNLGVGGAIRTGMRYASRQGYSRVVQIDADGQHLPSEAARLLAQLDDQQADLVIGSRFAEGYARTSAGYEVSTLRRLSMRLLSRLVSRRSKTHISDTTSGFRAFGPAAIEVLAPIYPSAYLSDTVETLLIAGDRGLRVVEISVAMRERLGGTPSSGHFRSLFHLTRVILVVLLHRVRRPVMQRGVQ</sequence>
<dbReference type="SUPFAM" id="SSF53448">
    <property type="entry name" value="Nucleotide-diphospho-sugar transferases"/>
    <property type="match status" value="1"/>
</dbReference>
<name>A0A6J7PDG0_9ZZZZ</name>
<dbReference type="EMBL" id="CAFBOS010000110">
    <property type="protein sequence ID" value="CAB5003138.1"/>
    <property type="molecule type" value="Genomic_DNA"/>
</dbReference>
<dbReference type="Pfam" id="PF00535">
    <property type="entry name" value="Glycos_transf_2"/>
    <property type="match status" value="1"/>
</dbReference>
<dbReference type="PANTHER" id="PTHR48090">
    <property type="entry name" value="UNDECAPRENYL-PHOSPHATE 4-DEOXY-4-FORMAMIDO-L-ARABINOSE TRANSFERASE-RELATED"/>
    <property type="match status" value="1"/>
</dbReference>
<dbReference type="InterPro" id="IPR029044">
    <property type="entry name" value="Nucleotide-diphossugar_trans"/>
</dbReference>
<evidence type="ECO:0000313" key="2">
    <source>
        <dbReference type="EMBL" id="CAB5003138.1"/>
    </source>
</evidence>
<organism evidence="2">
    <name type="scientific">freshwater metagenome</name>
    <dbReference type="NCBI Taxonomy" id="449393"/>
    <lineage>
        <taxon>unclassified sequences</taxon>
        <taxon>metagenomes</taxon>
        <taxon>ecological metagenomes</taxon>
    </lineage>
</organism>
<gene>
    <name evidence="2" type="ORF">UFOPK3967_01761</name>
</gene>
<reference evidence="2" key="1">
    <citation type="submission" date="2020-05" db="EMBL/GenBank/DDBJ databases">
        <authorList>
            <person name="Chiriac C."/>
            <person name="Salcher M."/>
            <person name="Ghai R."/>
            <person name="Kavagutti S V."/>
        </authorList>
    </citation>
    <scope>NUCLEOTIDE SEQUENCE</scope>
</reference>
<dbReference type="AlphaFoldDB" id="A0A6J7PDG0"/>